<dbReference type="Proteomes" id="UP001163152">
    <property type="component" value="Chromosome"/>
</dbReference>
<dbReference type="SUPFAM" id="SSF52283">
    <property type="entry name" value="Formate/glycerate dehydrogenase catalytic domain-like"/>
    <property type="match status" value="1"/>
</dbReference>
<dbReference type="InterPro" id="IPR006139">
    <property type="entry name" value="D-isomer_2_OHA_DH_cat_dom"/>
</dbReference>
<feature type="transmembrane region" description="Helical" evidence="5">
    <location>
        <begin position="88"/>
        <end position="110"/>
    </location>
</feature>
<evidence type="ECO:0000256" key="1">
    <source>
        <dbReference type="ARBA" id="ARBA00005854"/>
    </source>
</evidence>
<keyword evidence="5" id="KW-0472">Membrane</keyword>
<dbReference type="PROSITE" id="PS00671">
    <property type="entry name" value="D_2_HYDROXYACID_DH_3"/>
    <property type="match status" value="1"/>
</dbReference>
<dbReference type="PANTHER" id="PTHR43333">
    <property type="entry name" value="2-HACID_DH_C DOMAIN-CONTAINING PROTEIN"/>
    <property type="match status" value="1"/>
</dbReference>
<name>A0A9E9CBJ9_9CYAN</name>
<protein>
    <submittedName>
        <fullName evidence="8">D-2-hydroxyacid dehydrogenase</fullName>
    </submittedName>
</protein>
<comment type="similarity">
    <text evidence="1 4">Belongs to the D-isomer specific 2-hydroxyacid dehydrogenase family.</text>
</comment>
<evidence type="ECO:0000313" key="8">
    <source>
        <dbReference type="EMBL" id="WAL62492.1"/>
    </source>
</evidence>
<dbReference type="EMBL" id="CP113797">
    <property type="protein sequence ID" value="WAL62492.1"/>
    <property type="molecule type" value="Genomic_DNA"/>
</dbReference>
<dbReference type="InterPro" id="IPR036291">
    <property type="entry name" value="NAD(P)-bd_dom_sf"/>
</dbReference>
<dbReference type="KEGG" id="tsin:OXH18_11015"/>
<reference evidence="8" key="1">
    <citation type="submission" date="2022-12" db="EMBL/GenBank/DDBJ databases">
        <title>Polyphasic identification of a Novel Hot-Spring Cyanobacterium Ocullathermofonsia sinensis gen nov. sp. nov. and Genomic Insights on its Adaptations to the Thermal Habitat.</title>
        <authorList>
            <person name="Daroch M."/>
            <person name="Tang J."/>
            <person name="Jiang Y."/>
        </authorList>
    </citation>
    <scope>NUCLEOTIDE SEQUENCE</scope>
    <source>
        <strain evidence="8">PKUAC-SCTA174</strain>
    </source>
</reference>
<organism evidence="8 9">
    <name type="scientific">Thermocoleostomius sinensis A174</name>
    <dbReference type="NCBI Taxonomy" id="2016057"/>
    <lineage>
        <taxon>Bacteria</taxon>
        <taxon>Bacillati</taxon>
        <taxon>Cyanobacteriota</taxon>
        <taxon>Cyanophyceae</taxon>
        <taxon>Oculatellales</taxon>
        <taxon>Oculatellaceae</taxon>
        <taxon>Thermocoleostomius</taxon>
    </lineage>
</organism>
<dbReference type="RefSeq" id="WP_268612832.1">
    <property type="nucleotide sequence ID" value="NZ_CP113797.1"/>
</dbReference>
<accession>A0A9E9CBJ9</accession>
<evidence type="ECO:0000313" key="9">
    <source>
        <dbReference type="Proteomes" id="UP001163152"/>
    </source>
</evidence>
<feature type="domain" description="D-isomer specific 2-hydroxyacid dehydrogenase catalytic" evidence="6">
    <location>
        <begin position="53"/>
        <end position="313"/>
    </location>
</feature>
<keyword evidence="3" id="KW-0520">NAD</keyword>
<evidence type="ECO:0000256" key="5">
    <source>
        <dbReference type="SAM" id="Phobius"/>
    </source>
</evidence>
<proteinExistence type="inferred from homology"/>
<evidence type="ECO:0000256" key="4">
    <source>
        <dbReference type="RuleBase" id="RU003719"/>
    </source>
</evidence>
<dbReference type="CDD" id="cd05300">
    <property type="entry name" value="2-Hacid_dh_1"/>
    <property type="match status" value="1"/>
</dbReference>
<evidence type="ECO:0000256" key="3">
    <source>
        <dbReference type="ARBA" id="ARBA00023027"/>
    </source>
</evidence>
<dbReference type="GO" id="GO:0016616">
    <property type="term" value="F:oxidoreductase activity, acting on the CH-OH group of donors, NAD or NADP as acceptor"/>
    <property type="evidence" value="ECO:0007669"/>
    <property type="project" value="InterPro"/>
</dbReference>
<evidence type="ECO:0000259" key="6">
    <source>
        <dbReference type="Pfam" id="PF00389"/>
    </source>
</evidence>
<keyword evidence="5" id="KW-1133">Transmembrane helix</keyword>
<dbReference type="GO" id="GO:0051287">
    <property type="term" value="F:NAD binding"/>
    <property type="evidence" value="ECO:0007669"/>
    <property type="project" value="InterPro"/>
</dbReference>
<gene>
    <name evidence="8" type="ORF">OXH18_11015</name>
</gene>
<evidence type="ECO:0000259" key="7">
    <source>
        <dbReference type="Pfam" id="PF02826"/>
    </source>
</evidence>
<dbReference type="InterPro" id="IPR006140">
    <property type="entry name" value="D-isomer_DH_NAD-bd"/>
</dbReference>
<evidence type="ECO:0000256" key="2">
    <source>
        <dbReference type="ARBA" id="ARBA00023002"/>
    </source>
</evidence>
<dbReference type="Gene3D" id="3.40.50.720">
    <property type="entry name" value="NAD(P)-binding Rossmann-like Domain"/>
    <property type="match status" value="2"/>
</dbReference>
<sequence>MKLILPIDVIDLLKPRLPADVEAVWADADGNLKGGDASDAEIYFNGFYLKQSVLHRVLEAAPNLRWQHTPSAGVDHILKSTKFLERQIILTNSAGVYAIPIAEFVMMLILNRAKQFPALRTRQAQRHWHQEIGFTFQELVDATLLIIGAGSIGQAIADRASAFGMRVWGSRSRPDPLPAFERVVGRDEWRSVLPEADYVVVATPLTTDTIGMIDEAAFRSMRSTAYFINIARGAVVNEPALLTALKEGWIAGAGLDTFSTEPLPAESSFWSLPNVVISPHCSGFSPQNDRRLVELFLDNLTRYRQGQPLKNVVDRQVGY</sequence>
<keyword evidence="2 4" id="KW-0560">Oxidoreductase</keyword>
<dbReference type="AlphaFoldDB" id="A0A9E9CBJ9"/>
<dbReference type="InterPro" id="IPR029753">
    <property type="entry name" value="D-isomer_DH_CS"/>
</dbReference>
<dbReference type="Pfam" id="PF00389">
    <property type="entry name" value="2-Hacid_dh"/>
    <property type="match status" value="1"/>
</dbReference>
<dbReference type="SUPFAM" id="SSF51735">
    <property type="entry name" value="NAD(P)-binding Rossmann-fold domains"/>
    <property type="match status" value="1"/>
</dbReference>
<keyword evidence="9" id="KW-1185">Reference proteome</keyword>
<feature type="domain" description="D-isomer specific 2-hydroxyacid dehydrogenase NAD-binding" evidence="7">
    <location>
        <begin position="106"/>
        <end position="282"/>
    </location>
</feature>
<dbReference type="PANTHER" id="PTHR43333:SF1">
    <property type="entry name" value="D-ISOMER SPECIFIC 2-HYDROXYACID DEHYDROGENASE NAD-BINDING DOMAIN-CONTAINING PROTEIN"/>
    <property type="match status" value="1"/>
</dbReference>
<keyword evidence="5" id="KW-0812">Transmembrane</keyword>
<dbReference type="Pfam" id="PF02826">
    <property type="entry name" value="2-Hacid_dh_C"/>
    <property type="match status" value="1"/>
</dbReference>